<sequence length="187" mass="20927">DVVTFYRYVLDQGVDPRNIFISGDSAGGAVAIALLRYIEETKVLPSTRGVMLWSPWLDVSSSAVSRYSKSKSLRTDFLNLGLIEWGKSAFQPVPRSEEQERYLCPAAHAFRSQTPVFVNAGTAEILHEEITEFVRNMDQVDGNKMCYVETKDAPHDVLCDGSVWKLGPPVRPVHVTHVIHTVYSSIE</sequence>
<dbReference type="OrthoDB" id="2152029at2759"/>
<dbReference type="InterPro" id="IPR013094">
    <property type="entry name" value="AB_hydrolase_3"/>
</dbReference>
<accession>A0A6A5UYC9</accession>
<dbReference type="SUPFAM" id="SSF53474">
    <property type="entry name" value="alpha/beta-Hydrolases"/>
    <property type="match status" value="1"/>
</dbReference>
<gene>
    <name evidence="3" type="ORF">BU23DRAFT_478353</name>
</gene>
<keyword evidence="4" id="KW-1185">Reference proteome</keyword>
<evidence type="ECO:0000259" key="2">
    <source>
        <dbReference type="Pfam" id="PF07859"/>
    </source>
</evidence>
<evidence type="ECO:0000313" key="3">
    <source>
        <dbReference type="EMBL" id="KAF1968949.1"/>
    </source>
</evidence>
<dbReference type="GO" id="GO:0016787">
    <property type="term" value="F:hydrolase activity"/>
    <property type="evidence" value="ECO:0007669"/>
    <property type="project" value="UniProtKB-KW"/>
</dbReference>
<dbReference type="PANTHER" id="PTHR48081">
    <property type="entry name" value="AB HYDROLASE SUPERFAMILY PROTEIN C4A8.06C"/>
    <property type="match status" value="1"/>
</dbReference>
<keyword evidence="1 3" id="KW-0378">Hydrolase</keyword>
<feature type="domain" description="Alpha/beta hydrolase fold-3" evidence="2">
    <location>
        <begin position="1"/>
        <end position="157"/>
    </location>
</feature>
<dbReference type="InterPro" id="IPR029058">
    <property type="entry name" value="AB_hydrolase_fold"/>
</dbReference>
<protein>
    <submittedName>
        <fullName evidence="3">Alpha/beta-hydrolase</fullName>
    </submittedName>
</protein>
<dbReference type="AlphaFoldDB" id="A0A6A5UYC9"/>
<dbReference type="Proteomes" id="UP000800036">
    <property type="component" value="Unassembled WGS sequence"/>
</dbReference>
<dbReference type="EMBL" id="ML976714">
    <property type="protein sequence ID" value="KAF1968949.1"/>
    <property type="molecule type" value="Genomic_DNA"/>
</dbReference>
<dbReference type="PANTHER" id="PTHR48081:SF17">
    <property type="entry name" value="ALPHA_BETA HYDROLASE FOLD-3 DOMAIN-CONTAINING PROTEIN"/>
    <property type="match status" value="1"/>
</dbReference>
<name>A0A6A5UYC9_9PLEO</name>
<dbReference type="InterPro" id="IPR050300">
    <property type="entry name" value="GDXG_lipolytic_enzyme"/>
</dbReference>
<dbReference type="Gene3D" id="3.40.50.1820">
    <property type="entry name" value="alpha/beta hydrolase"/>
    <property type="match status" value="1"/>
</dbReference>
<dbReference type="Pfam" id="PF07859">
    <property type="entry name" value="Abhydrolase_3"/>
    <property type="match status" value="1"/>
</dbReference>
<evidence type="ECO:0000313" key="4">
    <source>
        <dbReference type="Proteomes" id="UP000800036"/>
    </source>
</evidence>
<feature type="non-terminal residue" evidence="3">
    <location>
        <position position="1"/>
    </location>
</feature>
<organism evidence="3 4">
    <name type="scientific">Bimuria novae-zelandiae CBS 107.79</name>
    <dbReference type="NCBI Taxonomy" id="1447943"/>
    <lineage>
        <taxon>Eukaryota</taxon>
        <taxon>Fungi</taxon>
        <taxon>Dikarya</taxon>
        <taxon>Ascomycota</taxon>
        <taxon>Pezizomycotina</taxon>
        <taxon>Dothideomycetes</taxon>
        <taxon>Pleosporomycetidae</taxon>
        <taxon>Pleosporales</taxon>
        <taxon>Massarineae</taxon>
        <taxon>Didymosphaeriaceae</taxon>
        <taxon>Bimuria</taxon>
    </lineage>
</organism>
<evidence type="ECO:0000256" key="1">
    <source>
        <dbReference type="ARBA" id="ARBA00022801"/>
    </source>
</evidence>
<proteinExistence type="predicted"/>
<reference evidence="3" key="1">
    <citation type="journal article" date="2020" name="Stud. Mycol.">
        <title>101 Dothideomycetes genomes: a test case for predicting lifestyles and emergence of pathogens.</title>
        <authorList>
            <person name="Haridas S."/>
            <person name="Albert R."/>
            <person name="Binder M."/>
            <person name="Bloem J."/>
            <person name="Labutti K."/>
            <person name="Salamov A."/>
            <person name="Andreopoulos B."/>
            <person name="Baker S."/>
            <person name="Barry K."/>
            <person name="Bills G."/>
            <person name="Bluhm B."/>
            <person name="Cannon C."/>
            <person name="Castanera R."/>
            <person name="Culley D."/>
            <person name="Daum C."/>
            <person name="Ezra D."/>
            <person name="Gonzalez J."/>
            <person name="Henrissat B."/>
            <person name="Kuo A."/>
            <person name="Liang C."/>
            <person name="Lipzen A."/>
            <person name="Lutzoni F."/>
            <person name="Magnuson J."/>
            <person name="Mondo S."/>
            <person name="Nolan M."/>
            <person name="Ohm R."/>
            <person name="Pangilinan J."/>
            <person name="Park H.-J."/>
            <person name="Ramirez L."/>
            <person name="Alfaro M."/>
            <person name="Sun H."/>
            <person name="Tritt A."/>
            <person name="Yoshinaga Y."/>
            <person name="Zwiers L.-H."/>
            <person name="Turgeon B."/>
            <person name="Goodwin S."/>
            <person name="Spatafora J."/>
            <person name="Crous P."/>
            <person name="Grigoriev I."/>
        </authorList>
    </citation>
    <scope>NUCLEOTIDE SEQUENCE</scope>
    <source>
        <strain evidence="3">CBS 107.79</strain>
    </source>
</reference>